<dbReference type="NCBIfam" id="TIGR00229">
    <property type="entry name" value="sensory_box"/>
    <property type="match status" value="2"/>
</dbReference>
<evidence type="ECO:0000256" key="1">
    <source>
        <dbReference type="ARBA" id="ARBA00000085"/>
    </source>
</evidence>
<evidence type="ECO:0000256" key="5">
    <source>
        <dbReference type="ARBA" id="ARBA00022777"/>
    </source>
</evidence>
<dbReference type="InterPro" id="IPR000014">
    <property type="entry name" value="PAS"/>
</dbReference>
<dbReference type="InterPro" id="IPR003594">
    <property type="entry name" value="HATPase_dom"/>
</dbReference>
<evidence type="ECO:0000313" key="10">
    <source>
        <dbReference type="EMBL" id="MDL2403438.1"/>
    </source>
</evidence>
<comment type="caution">
    <text evidence="10">The sequence shown here is derived from an EMBL/GenBank/DDBJ whole genome shotgun (WGS) entry which is preliminary data.</text>
</comment>
<dbReference type="SMART" id="SM00388">
    <property type="entry name" value="HisKA"/>
    <property type="match status" value="1"/>
</dbReference>
<dbReference type="SUPFAM" id="SSF47384">
    <property type="entry name" value="Homodimeric domain of signal transducing histidine kinase"/>
    <property type="match status" value="1"/>
</dbReference>
<dbReference type="InterPro" id="IPR001610">
    <property type="entry name" value="PAC"/>
</dbReference>
<dbReference type="Gene3D" id="3.30.565.10">
    <property type="entry name" value="Histidine kinase-like ATPase, C-terminal domain"/>
    <property type="match status" value="1"/>
</dbReference>
<dbReference type="InterPro" id="IPR035965">
    <property type="entry name" value="PAS-like_dom_sf"/>
</dbReference>
<evidence type="ECO:0000256" key="6">
    <source>
        <dbReference type="SAM" id="MobiDB-lite"/>
    </source>
</evidence>
<dbReference type="InterPro" id="IPR036890">
    <property type="entry name" value="HATPase_C_sf"/>
</dbReference>
<dbReference type="InterPro" id="IPR000700">
    <property type="entry name" value="PAS-assoc_C"/>
</dbReference>
<evidence type="ECO:0000256" key="2">
    <source>
        <dbReference type="ARBA" id="ARBA00012438"/>
    </source>
</evidence>
<feature type="compositionally biased region" description="Basic and acidic residues" evidence="6">
    <location>
        <begin position="24"/>
        <end position="35"/>
    </location>
</feature>
<feature type="region of interest" description="Disordered" evidence="6">
    <location>
        <begin position="16"/>
        <end position="35"/>
    </location>
</feature>
<dbReference type="PROSITE" id="PS50112">
    <property type="entry name" value="PAS"/>
    <property type="match status" value="1"/>
</dbReference>
<dbReference type="CDD" id="cd00130">
    <property type="entry name" value="PAS"/>
    <property type="match status" value="2"/>
</dbReference>
<reference evidence="10" key="1">
    <citation type="submission" date="2023-06" db="EMBL/GenBank/DDBJ databases">
        <title>Phylogenetic Diversity of Rhizobium strains.</title>
        <authorList>
            <person name="Moura F.T."/>
            <person name="Helene L.C.F."/>
            <person name="Hungria M."/>
        </authorList>
    </citation>
    <scope>NUCLEOTIDE SEQUENCE</scope>
    <source>
        <strain evidence="10">CCGE526</strain>
    </source>
</reference>
<accession>A0ABT7K4A8</accession>
<feature type="domain" description="PAS" evidence="8">
    <location>
        <begin position="262"/>
        <end position="337"/>
    </location>
</feature>
<dbReference type="RefSeq" id="WP_285872879.1">
    <property type="nucleotide sequence ID" value="NZ_JARFYM010000047.1"/>
</dbReference>
<keyword evidence="5" id="KW-0418">Kinase</keyword>
<comment type="catalytic activity">
    <reaction evidence="1">
        <text>ATP + protein L-histidine = ADP + protein N-phospho-L-histidine.</text>
        <dbReference type="EC" id="2.7.13.3"/>
    </reaction>
</comment>
<dbReference type="InterPro" id="IPR036097">
    <property type="entry name" value="HisK_dim/P_sf"/>
</dbReference>
<dbReference type="EC" id="2.7.13.3" evidence="2"/>
<keyword evidence="4" id="KW-0808">Transferase</keyword>
<evidence type="ECO:0000259" key="9">
    <source>
        <dbReference type="PROSITE" id="PS50113"/>
    </source>
</evidence>
<dbReference type="Pfam" id="PF08447">
    <property type="entry name" value="PAS_3"/>
    <property type="match status" value="2"/>
</dbReference>
<evidence type="ECO:0000256" key="3">
    <source>
        <dbReference type="ARBA" id="ARBA00022553"/>
    </source>
</evidence>
<dbReference type="InterPro" id="IPR003661">
    <property type="entry name" value="HisK_dim/P_dom"/>
</dbReference>
<dbReference type="Gene3D" id="3.30.450.20">
    <property type="entry name" value="PAS domain"/>
    <property type="match status" value="3"/>
</dbReference>
<proteinExistence type="predicted"/>
<dbReference type="PROSITE" id="PS50113">
    <property type="entry name" value="PAC"/>
    <property type="match status" value="2"/>
</dbReference>
<dbReference type="Proteomes" id="UP001172645">
    <property type="component" value="Unassembled WGS sequence"/>
</dbReference>
<feature type="domain" description="PAC" evidence="9">
    <location>
        <begin position="208"/>
        <end position="261"/>
    </location>
</feature>
<dbReference type="SMART" id="SM00086">
    <property type="entry name" value="PAC"/>
    <property type="match status" value="3"/>
</dbReference>
<dbReference type="InterPro" id="IPR052162">
    <property type="entry name" value="Sensor_kinase/Photoreceptor"/>
</dbReference>
<keyword evidence="11" id="KW-1185">Reference proteome</keyword>
<dbReference type="InterPro" id="IPR013655">
    <property type="entry name" value="PAS_fold_3"/>
</dbReference>
<dbReference type="SMART" id="SM00387">
    <property type="entry name" value="HATPase_c"/>
    <property type="match status" value="1"/>
</dbReference>
<gene>
    <name evidence="10" type="ORF">PY649_31675</name>
</gene>
<dbReference type="PROSITE" id="PS50109">
    <property type="entry name" value="HIS_KIN"/>
    <property type="match status" value="1"/>
</dbReference>
<organism evidence="10 11">
    <name type="scientific">Rhizobium mayense</name>
    <dbReference type="NCBI Taxonomy" id="1312184"/>
    <lineage>
        <taxon>Bacteria</taxon>
        <taxon>Pseudomonadati</taxon>
        <taxon>Pseudomonadota</taxon>
        <taxon>Alphaproteobacteria</taxon>
        <taxon>Hyphomicrobiales</taxon>
        <taxon>Rhizobiaceae</taxon>
        <taxon>Rhizobium/Agrobacterium group</taxon>
        <taxon>Rhizobium</taxon>
    </lineage>
</organism>
<keyword evidence="3" id="KW-0597">Phosphoprotein</keyword>
<evidence type="ECO:0000259" key="8">
    <source>
        <dbReference type="PROSITE" id="PS50112"/>
    </source>
</evidence>
<dbReference type="EMBL" id="JARFYM010000047">
    <property type="protein sequence ID" value="MDL2403438.1"/>
    <property type="molecule type" value="Genomic_DNA"/>
</dbReference>
<feature type="domain" description="Histidine kinase" evidence="7">
    <location>
        <begin position="412"/>
        <end position="624"/>
    </location>
</feature>
<protein>
    <recommendedName>
        <fullName evidence="2">histidine kinase</fullName>
        <ecNumber evidence="2">2.7.13.3</ecNumber>
    </recommendedName>
</protein>
<evidence type="ECO:0000259" key="7">
    <source>
        <dbReference type="PROSITE" id="PS50109"/>
    </source>
</evidence>
<dbReference type="PANTHER" id="PTHR43304">
    <property type="entry name" value="PHYTOCHROME-LIKE PROTEIN CPH1"/>
    <property type="match status" value="1"/>
</dbReference>
<dbReference type="CDD" id="cd00082">
    <property type="entry name" value="HisKA"/>
    <property type="match status" value="1"/>
</dbReference>
<dbReference type="Gene3D" id="1.10.287.130">
    <property type="match status" value="1"/>
</dbReference>
<feature type="domain" description="PAC" evidence="9">
    <location>
        <begin position="340"/>
        <end position="392"/>
    </location>
</feature>
<evidence type="ECO:0000313" key="11">
    <source>
        <dbReference type="Proteomes" id="UP001172645"/>
    </source>
</evidence>
<name>A0ABT7K4A8_9HYPH</name>
<dbReference type="InterPro" id="IPR005467">
    <property type="entry name" value="His_kinase_dom"/>
</dbReference>
<dbReference type="PRINTS" id="PR00344">
    <property type="entry name" value="BCTRLSENSOR"/>
</dbReference>
<evidence type="ECO:0000256" key="4">
    <source>
        <dbReference type="ARBA" id="ARBA00022679"/>
    </source>
</evidence>
<dbReference type="InterPro" id="IPR004358">
    <property type="entry name" value="Sig_transdc_His_kin-like_C"/>
</dbReference>
<dbReference type="SUPFAM" id="SSF55785">
    <property type="entry name" value="PYP-like sensor domain (PAS domain)"/>
    <property type="match status" value="2"/>
</dbReference>
<sequence>MFFAVALGVGAIVQTRGSASTPPRKSEPSEDIHADNEADTSVAQLFRSVHAEDRDLAHHAASRAFWSGFPQVIKYRQIQPDGSYVWTEYRAEPGYSVAVETPAKVSAQHLPWTVAESLGETVEAQRIALVLETIFGTGWSMDTAGRFTYTTPNAQTTIGQTLEQMNEPLTEASFLDGGDLGWKRIFHPAEYERVAASLRYCLRTGENWNNEYRLIRASTGEYGWHRVAMRPTRDSRGRVTGWYGLSIDITVYKQTEAALRIRERELSQLVDMVPVHIMRVTGEGKPTFFSKGTLDFFALSDQYIENPETTLAIMRDAVHPDDAARLSTMLRQALNSGERLAIRYRVRRADGIYRWMDSRAEPIRDDSGAIVQWYAISLDVDDQVLAHDELCLALENLARASQAASLSELSASIAHEVAQPLAALLSSSEACQRWLTLDPPNVDRAQQALERIIRSGNAATDIIRRIRALFARSAGVREPTDLGRVVAEVRDLLAEELLRHGVKLEVEVADCLPALALDRVQLQQVLINLLRNGAEAMGANTHKRILRIAVEQAGDVVEVGVSDTGPGVEDPTKIFEPFFTTKGQGMGMGLAICRSIVEFHGGRLWAENGKPRGARFVFTLPIEQGRA</sequence>
<dbReference type="Pfam" id="PF00512">
    <property type="entry name" value="HisKA"/>
    <property type="match status" value="1"/>
</dbReference>
<dbReference type="SUPFAM" id="SSF55874">
    <property type="entry name" value="ATPase domain of HSP90 chaperone/DNA topoisomerase II/histidine kinase"/>
    <property type="match status" value="1"/>
</dbReference>
<dbReference type="PANTHER" id="PTHR43304:SF1">
    <property type="entry name" value="PAC DOMAIN-CONTAINING PROTEIN"/>
    <property type="match status" value="1"/>
</dbReference>
<dbReference type="Pfam" id="PF02518">
    <property type="entry name" value="HATPase_c"/>
    <property type="match status" value="1"/>
</dbReference>